<accession>A0A5J9VQZ5</accession>
<evidence type="ECO:0000313" key="10">
    <source>
        <dbReference type="Proteomes" id="UP000324897"/>
    </source>
</evidence>
<feature type="compositionally biased region" description="Basic and acidic residues" evidence="6">
    <location>
        <begin position="145"/>
        <end position="159"/>
    </location>
</feature>
<evidence type="ECO:0000256" key="6">
    <source>
        <dbReference type="SAM" id="MobiDB-lite"/>
    </source>
</evidence>
<dbReference type="Pfam" id="PF06814">
    <property type="entry name" value="GOST_TM"/>
    <property type="match status" value="2"/>
</dbReference>
<evidence type="ECO:0000259" key="8">
    <source>
        <dbReference type="Pfam" id="PF06814"/>
    </source>
</evidence>
<dbReference type="PANTHER" id="PTHR21229:SF20">
    <property type="entry name" value="OS07G0614600 PROTEIN"/>
    <property type="match status" value="1"/>
</dbReference>
<evidence type="ECO:0000256" key="5">
    <source>
        <dbReference type="ARBA" id="ARBA00023136"/>
    </source>
</evidence>
<feature type="transmembrane region" description="Helical" evidence="7">
    <location>
        <begin position="502"/>
        <end position="526"/>
    </location>
</feature>
<feature type="transmembrane region" description="Helical" evidence="7">
    <location>
        <begin position="449"/>
        <end position="466"/>
    </location>
</feature>
<comment type="subcellular location">
    <subcellularLocation>
        <location evidence="1">Membrane</location>
        <topology evidence="1">Multi-pass membrane protein</topology>
    </subcellularLocation>
</comment>
<dbReference type="Gramene" id="TVU37947">
    <property type="protein sequence ID" value="TVU37947"/>
    <property type="gene ID" value="EJB05_11292"/>
</dbReference>
<feature type="domain" description="GOST seven transmembrane" evidence="8">
    <location>
        <begin position="270"/>
        <end position="407"/>
    </location>
</feature>
<dbReference type="EMBL" id="RWGY01000007">
    <property type="protein sequence ID" value="TVU37947.1"/>
    <property type="molecule type" value="Genomic_DNA"/>
</dbReference>
<keyword evidence="2 7" id="KW-0812">Transmembrane</keyword>
<evidence type="ECO:0000256" key="7">
    <source>
        <dbReference type="SAM" id="Phobius"/>
    </source>
</evidence>
<keyword evidence="4 7" id="KW-1133">Transmembrane helix</keyword>
<proteinExistence type="predicted"/>
<dbReference type="PANTHER" id="PTHR21229">
    <property type="entry name" value="LUNG SEVEN TRANSMEMBRANE RECEPTOR"/>
    <property type="match status" value="1"/>
</dbReference>
<dbReference type="Proteomes" id="UP000324897">
    <property type="component" value="Chromosome 4"/>
</dbReference>
<reference evidence="9 10" key="1">
    <citation type="journal article" date="2019" name="Sci. Rep.">
        <title>A high-quality genome of Eragrostis curvula grass provides insights into Poaceae evolution and supports new strategies to enhance forage quality.</title>
        <authorList>
            <person name="Carballo J."/>
            <person name="Santos B.A.C.M."/>
            <person name="Zappacosta D."/>
            <person name="Garbus I."/>
            <person name="Selva J.P."/>
            <person name="Gallo C.A."/>
            <person name="Diaz A."/>
            <person name="Albertini E."/>
            <person name="Caccamo M."/>
            <person name="Echenique V."/>
        </authorList>
    </citation>
    <scope>NUCLEOTIDE SEQUENCE [LARGE SCALE GENOMIC DNA]</scope>
    <source>
        <strain evidence="10">cv. Victoria</strain>
        <tissue evidence="9">Leaf</tissue>
    </source>
</reference>
<evidence type="ECO:0000256" key="3">
    <source>
        <dbReference type="ARBA" id="ARBA00022729"/>
    </source>
</evidence>
<dbReference type="InterPro" id="IPR009637">
    <property type="entry name" value="GPR107/GPR108-like"/>
</dbReference>
<feature type="region of interest" description="Disordered" evidence="6">
    <location>
        <begin position="128"/>
        <end position="162"/>
    </location>
</feature>
<feature type="transmembrane region" description="Helical" evidence="7">
    <location>
        <begin position="271"/>
        <end position="291"/>
    </location>
</feature>
<keyword evidence="3" id="KW-0732">Signal</keyword>
<sequence length="596" mass="64669">MSKSPLQLVFTPVLPLRFHHLLPLYFYPTQLRRSIDSVPASAPRARTGRSVLSCHAPRMTPMPMPSTRLAHLVVALLLSSCAAFLGADASVHEYAGERFTEYGNGFVLHGRQRGRLRLRIGRRVHPVREGGVQEDAGVGGRQPHGHGDGGHLRGRDRDTVGGTDAAGGRALCCTADMARLGRCTEGALALRRAPPNGTAGWPKVLAASFPPGGDGLQEAAFPDETVAVSRTGMYTLLFVHCDASLAGDQLAAQDDLEEQPRRVPARRMAPLLPFYGALSLAFAALASYWFAQYARHWRDVAPLQSLATLVIALGMTEAATWYFDLAELGESGLRPRGAAFWAATAGALRGAASRVLALLVARAHGVVRPCGRVRLGAGSPDLAPRFFVAAEALEVAENVGAVSDHSLAVAGEEDVPRAPRRGAERGVRLLDIQLPARRMTVKLEMYRKFTNALIIGVALSLGWITFEGHELLAMPRRVLVLNWHLSASTSSRRNEYNERWRAAWVIPAGWQLISFSLLCAVCLIWAPSHSSMRYAYSDEEGEECDLEDTRPLIRPGPLSYVDSWAISVSQDDTKVILRTDSGGVYAVKAGDGDKRV</sequence>
<evidence type="ECO:0000256" key="1">
    <source>
        <dbReference type="ARBA" id="ARBA00004141"/>
    </source>
</evidence>
<dbReference type="GO" id="GO:0016020">
    <property type="term" value="C:membrane"/>
    <property type="evidence" value="ECO:0007669"/>
    <property type="project" value="UniProtKB-SubCell"/>
</dbReference>
<organism evidence="9 10">
    <name type="scientific">Eragrostis curvula</name>
    <name type="common">weeping love grass</name>
    <dbReference type="NCBI Taxonomy" id="38414"/>
    <lineage>
        <taxon>Eukaryota</taxon>
        <taxon>Viridiplantae</taxon>
        <taxon>Streptophyta</taxon>
        <taxon>Embryophyta</taxon>
        <taxon>Tracheophyta</taxon>
        <taxon>Spermatophyta</taxon>
        <taxon>Magnoliopsida</taxon>
        <taxon>Liliopsida</taxon>
        <taxon>Poales</taxon>
        <taxon>Poaceae</taxon>
        <taxon>PACMAD clade</taxon>
        <taxon>Chloridoideae</taxon>
        <taxon>Eragrostideae</taxon>
        <taxon>Eragrostidinae</taxon>
        <taxon>Eragrostis</taxon>
    </lineage>
</organism>
<evidence type="ECO:0000256" key="4">
    <source>
        <dbReference type="ARBA" id="ARBA00022989"/>
    </source>
</evidence>
<protein>
    <recommendedName>
        <fullName evidence="8">GOST seven transmembrane domain-containing protein</fullName>
    </recommendedName>
</protein>
<evidence type="ECO:0000256" key="2">
    <source>
        <dbReference type="ARBA" id="ARBA00022692"/>
    </source>
</evidence>
<gene>
    <name evidence="9" type="ORF">EJB05_11292</name>
</gene>
<dbReference type="OrthoDB" id="19932at2759"/>
<keyword evidence="10" id="KW-1185">Reference proteome</keyword>
<evidence type="ECO:0000313" key="9">
    <source>
        <dbReference type="EMBL" id="TVU37947.1"/>
    </source>
</evidence>
<feature type="domain" description="GOST seven transmembrane" evidence="8">
    <location>
        <begin position="433"/>
        <end position="531"/>
    </location>
</feature>
<dbReference type="GO" id="GO:0005794">
    <property type="term" value="C:Golgi apparatus"/>
    <property type="evidence" value="ECO:0007669"/>
    <property type="project" value="TreeGrafter"/>
</dbReference>
<dbReference type="AlphaFoldDB" id="A0A5J9VQZ5"/>
<name>A0A5J9VQZ5_9POAL</name>
<keyword evidence="5 7" id="KW-0472">Membrane</keyword>
<dbReference type="InterPro" id="IPR053937">
    <property type="entry name" value="GOST_TM"/>
</dbReference>
<comment type="caution">
    <text evidence="9">The sequence shown here is derived from an EMBL/GenBank/DDBJ whole genome shotgun (WGS) entry which is preliminary data.</text>
</comment>